<reference evidence="2 3" key="1">
    <citation type="submission" date="2020-11" db="EMBL/GenBank/DDBJ databases">
        <title>Pseudonocardia abyssalis sp. nov. and Pseudonocardia oceani sp. nov., description and phylogenomic analysis of two novel actinomycetes isolated from the deep Southern Ocean.</title>
        <authorList>
            <person name="Parra J."/>
        </authorList>
    </citation>
    <scope>NUCLEOTIDE SEQUENCE [LARGE SCALE GENOMIC DNA]</scope>
    <source>
        <strain evidence="3">KRD185</strain>
    </source>
</reference>
<dbReference type="RefSeq" id="WP_218595331.1">
    <property type="nucleotide sequence ID" value="NZ_JADQDF010000001.1"/>
</dbReference>
<name>A0ABS6U4E5_9PSEU</name>
<dbReference type="PANTHER" id="PTHR21621">
    <property type="entry name" value="RIBOSOMAL PROTEIN S6 MODIFICATION PROTEIN"/>
    <property type="match status" value="1"/>
</dbReference>
<comment type="caution">
    <text evidence="2">The sequence shown here is derived from an EMBL/GenBank/DDBJ whole genome shotgun (WGS) entry which is preliminary data.</text>
</comment>
<dbReference type="Pfam" id="PF14397">
    <property type="entry name" value="ATPgrasp_ST"/>
    <property type="match status" value="1"/>
</dbReference>
<sequence length="308" mass="33149">MSILTPLRSTPSLPGRAARLPRVRRWDRIMGLNARNQLIARANPPQAVRLVNDKVATKRVLTAHAVPVADTLLVIDSRRRLAGLDPASLPDSFALKPSQSLGGSGILLAARRDASGDGWESASGRPISVADVREHVRCILDGEYSPRGDDVAFVEPLIHAHPVLDEMSFRGLPDIRVICVDDRPLTAMLRLPTSASGGRANLHQKAIGASVDLATGTVERAWMDGRSIDTHPDTGKRLTGRRVPHWARVIDAARRCSAATGLRYLGADVVVDADRGPLLLEVNARPGLQIQNVTGRGLLDILPPEVAA</sequence>
<proteinExistence type="predicted"/>
<dbReference type="InterPro" id="IPR039523">
    <property type="entry name" value="RimK-rel_E_lig_ATP-grasp"/>
</dbReference>
<evidence type="ECO:0000259" key="1">
    <source>
        <dbReference type="Pfam" id="PF14397"/>
    </source>
</evidence>
<dbReference type="Proteomes" id="UP000694300">
    <property type="component" value="Unassembled WGS sequence"/>
</dbReference>
<dbReference type="EMBL" id="JADQDF010000001">
    <property type="protein sequence ID" value="MBW0127051.1"/>
    <property type="molecule type" value="Genomic_DNA"/>
</dbReference>
<accession>A0ABS6U4E5</accession>
<organism evidence="2 3">
    <name type="scientific">Pseudonocardia oceani</name>
    <dbReference type="NCBI Taxonomy" id="2792013"/>
    <lineage>
        <taxon>Bacteria</taxon>
        <taxon>Bacillati</taxon>
        <taxon>Actinomycetota</taxon>
        <taxon>Actinomycetes</taxon>
        <taxon>Pseudonocardiales</taxon>
        <taxon>Pseudonocardiaceae</taxon>
        <taxon>Pseudonocardia</taxon>
    </lineage>
</organism>
<evidence type="ECO:0000313" key="2">
    <source>
        <dbReference type="EMBL" id="MBW0127051.1"/>
    </source>
</evidence>
<dbReference type="PANTHER" id="PTHR21621:SF0">
    <property type="entry name" value="BETA-CITRYLGLUTAMATE SYNTHASE B-RELATED"/>
    <property type="match status" value="1"/>
</dbReference>
<evidence type="ECO:0000313" key="3">
    <source>
        <dbReference type="Proteomes" id="UP000694300"/>
    </source>
</evidence>
<feature type="domain" description="Alpha-L-glutamate ligase-related protein ATP-grasp" evidence="1">
    <location>
        <begin position="35"/>
        <end position="300"/>
    </location>
</feature>
<keyword evidence="3" id="KW-1185">Reference proteome</keyword>
<gene>
    <name evidence="2" type="ORF">I4I82_05075</name>
</gene>
<protein>
    <recommendedName>
        <fullName evidence="1">Alpha-L-glutamate ligase-related protein ATP-grasp domain-containing protein</fullName>
    </recommendedName>
</protein>